<protein>
    <submittedName>
        <fullName evidence="1">Uncharacterized protein</fullName>
    </submittedName>
</protein>
<sequence length="165" mass="18217">MPYSLTSKVINIKEEIKKKSKRNLSSEKENIMTEGTKSITASPTVTTTGVTTDATPKEVNSNHETSLSVAKADFSITIRSQSTATLNAVFQRLMDVIHATVPARSIRGPIRLPKEDKIHSRRVDIKFISETQLRSIAEQSGVKLSDMAGEDRIQDDGLIVSFDIE</sequence>
<name>A0A1Y2GZB1_9FUNG</name>
<gene>
    <name evidence="1" type="ORF">BCR41DRAFT_117628</name>
</gene>
<dbReference type="Proteomes" id="UP000193648">
    <property type="component" value="Unassembled WGS sequence"/>
</dbReference>
<proteinExistence type="predicted"/>
<comment type="caution">
    <text evidence="1">The sequence shown here is derived from an EMBL/GenBank/DDBJ whole genome shotgun (WGS) entry which is preliminary data.</text>
</comment>
<dbReference type="Gene3D" id="3.30.70.600">
    <property type="entry name" value="Ribosomal protein S10 domain"/>
    <property type="match status" value="1"/>
</dbReference>
<dbReference type="InParanoid" id="A0A1Y2GZB1"/>
<keyword evidence="2" id="KW-1185">Reference proteome</keyword>
<dbReference type="EMBL" id="MCFF01000003">
    <property type="protein sequence ID" value="ORZ27639.1"/>
    <property type="molecule type" value="Genomic_DNA"/>
</dbReference>
<reference evidence="1 2" key="1">
    <citation type="submission" date="2016-07" db="EMBL/GenBank/DDBJ databases">
        <title>Pervasive Adenine N6-methylation of Active Genes in Fungi.</title>
        <authorList>
            <consortium name="DOE Joint Genome Institute"/>
            <person name="Mondo S.J."/>
            <person name="Dannebaum R.O."/>
            <person name="Kuo R.C."/>
            <person name="Labutti K."/>
            <person name="Haridas S."/>
            <person name="Kuo A."/>
            <person name="Salamov A."/>
            <person name="Ahrendt S.R."/>
            <person name="Lipzen A."/>
            <person name="Sullivan W."/>
            <person name="Andreopoulos W.B."/>
            <person name="Clum A."/>
            <person name="Lindquist E."/>
            <person name="Daum C."/>
            <person name="Ramamoorthy G.K."/>
            <person name="Gryganskyi A."/>
            <person name="Culley D."/>
            <person name="Magnuson J.K."/>
            <person name="James T.Y."/>
            <person name="O'Malley M.A."/>
            <person name="Stajich J.E."/>
            <person name="Spatafora J.W."/>
            <person name="Visel A."/>
            <person name="Grigoriev I.V."/>
        </authorList>
    </citation>
    <scope>NUCLEOTIDE SEQUENCE [LARGE SCALE GENOMIC DNA]</scope>
    <source>
        <strain evidence="1 2">NRRL 3116</strain>
    </source>
</reference>
<dbReference type="GeneID" id="33561280"/>
<dbReference type="AlphaFoldDB" id="A0A1Y2GZB1"/>
<organism evidence="1 2">
    <name type="scientific">Lobosporangium transversale</name>
    <dbReference type="NCBI Taxonomy" id="64571"/>
    <lineage>
        <taxon>Eukaryota</taxon>
        <taxon>Fungi</taxon>
        <taxon>Fungi incertae sedis</taxon>
        <taxon>Mucoromycota</taxon>
        <taxon>Mortierellomycotina</taxon>
        <taxon>Mortierellomycetes</taxon>
        <taxon>Mortierellales</taxon>
        <taxon>Mortierellaceae</taxon>
        <taxon>Lobosporangium</taxon>
    </lineage>
</organism>
<dbReference type="RefSeq" id="XP_021885342.1">
    <property type="nucleotide sequence ID" value="XM_022019435.1"/>
</dbReference>
<accession>A0A1Y2GZB1</accession>
<dbReference type="InterPro" id="IPR036838">
    <property type="entry name" value="Ribosomal_uS10_dom_sf"/>
</dbReference>
<evidence type="ECO:0000313" key="1">
    <source>
        <dbReference type="EMBL" id="ORZ27639.1"/>
    </source>
</evidence>
<evidence type="ECO:0000313" key="2">
    <source>
        <dbReference type="Proteomes" id="UP000193648"/>
    </source>
</evidence>
<dbReference type="OrthoDB" id="2406231at2759"/>